<dbReference type="AlphaFoldDB" id="A0A6J5KFF4"/>
<name>A0A6J5KFF4_9BURK</name>
<feature type="region of interest" description="Disordered" evidence="1">
    <location>
        <begin position="1"/>
        <end position="44"/>
    </location>
</feature>
<evidence type="ECO:0000256" key="2">
    <source>
        <dbReference type="SAM" id="Phobius"/>
    </source>
</evidence>
<keyword evidence="2" id="KW-0812">Transmembrane</keyword>
<evidence type="ECO:0000313" key="3">
    <source>
        <dbReference type="EMBL" id="CAB4052351.1"/>
    </source>
</evidence>
<evidence type="ECO:0000256" key="1">
    <source>
        <dbReference type="SAM" id="MobiDB-lite"/>
    </source>
</evidence>
<keyword evidence="2" id="KW-0472">Membrane</keyword>
<evidence type="ECO:0000313" key="4">
    <source>
        <dbReference type="Proteomes" id="UP000494102"/>
    </source>
</evidence>
<feature type="compositionally biased region" description="Low complexity" evidence="1">
    <location>
        <begin position="243"/>
        <end position="258"/>
    </location>
</feature>
<reference evidence="3 4" key="1">
    <citation type="submission" date="2020-04" db="EMBL/GenBank/DDBJ databases">
        <authorList>
            <person name="De Canck E."/>
        </authorList>
    </citation>
    <scope>NUCLEOTIDE SEQUENCE [LARGE SCALE GENOMIC DNA]</scope>
    <source>
        <strain evidence="3 4">LMG 9964</strain>
    </source>
</reference>
<proteinExistence type="predicted"/>
<feature type="compositionally biased region" description="Pro residues" evidence="1">
    <location>
        <begin position="1"/>
        <end position="26"/>
    </location>
</feature>
<gene>
    <name evidence="3" type="ORF">LMG9964_06040</name>
</gene>
<feature type="transmembrane region" description="Helical" evidence="2">
    <location>
        <begin position="106"/>
        <end position="128"/>
    </location>
</feature>
<keyword evidence="2" id="KW-1133">Transmembrane helix</keyword>
<dbReference type="Proteomes" id="UP000494102">
    <property type="component" value="Unassembled WGS sequence"/>
</dbReference>
<dbReference type="EMBL" id="CADILN010000014">
    <property type="protein sequence ID" value="CAB4052351.1"/>
    <property type="molecule type" value="Genomic_DNA"/>
</dbReference>
<protein>
    <submittedName>
        <fullName evidence="3">Uncharacterized protein</fullName>
    </submittedName>
</protein>
<accession>A0A6J5KFF4</accession>
<sequence length="301" mass="31178">MSTVPPPTPGATPAPAPAQAPAPAPPARTQTDWVDPDAPGSPSTDRLYIRSQLFTARMKAHDVLLEHLKQTVTIASATLALTIGFIKDILGPATGNLRAEWLLKASWGLLGLVILLAIYVLATLINNLDTAGRSAEKAFKAGDNRLRQLVTLGTFLLFGVGMLFLGLFAALNYDSVVHRPPQNVAVGSATLAIEAAKKAAPNAQDIKRVASVDLIPGAGGSGSPSAVWHVVLETRGTQPAVPPSGIASSARPAGAAAKPKGKRKHTVVSHTPPAGAADTSPALQRVDYYIDAKTGAVTVQP</sequence>
<organism evidence="3 4">
    <name type="scientific">Paraburkholderia phenoliruptrix</name>
    <dbReference type="NCBI Taxonomy" id="252970"/>
    <lineage>
        <taxon>Bacteria</taxon>
        <taxon>Pseudomonadati</taxon>
        <taxon>Pseudomonadota</taxon>
        <taxon>Betaproteobacteria</taxon>
        <taxon>Burkholderiales</taxon>
        <taxon>Burkholderiaceae</taxon>
        <taxon>Paraburkholderia</taxon>
    </lineage>
</organism>
<feature type="region of interest" description="Disordered" evidence="1">
    <location>
        <begin position="239"/>
        <end position="282"/>
    </location>
</feature>
<feature type="transmembrane region" description="Helical" evidence="2">
    <location>
        <begin position="149"/>
        <end position="171"/>
    </location>
</feature>